<evidence type="ECO:0000313" key="2">
    <source>
        <dbReference type="EMBL" id="CBH99408.1"/>
    </source>
</evidence>
<accession>E6PWU9</accession>
<dbReference type="EMBL" id="CABN01000013">
    <property type="protein sequence ID" value="CBH99408.1"/>
    <property type="molecule type" value="Genomic_DNA"/>
</dbReference>
<dbReference type="AlphaFoldDB" id="E6PWU9"/>
<feature type="region of interest" description="Disordered" evidence="1">
    <location>
        <begin position="57"/>
        <end position="77"/>
    </location>
</feature>
<name>E6PWU9_9ZZZZ</name>
<proteinExistence type="predicted"/>
<comment type="caution">
    <text evidence="2">The sequence shown here is derived from an EMBL/GenBank/DDBJ whole genome shotgun (WGS) entry which is preliminary data.</text>
</comment>
<evidence type="ECO:0000256" key="1">
    <source>
        <dbReference type="SAM" id="MobiDB-lite"/>
    </source>
</evidence>
<reference evidence="2" key="1">
    <citation type="submission" date="2009-10" db="EMBL/GenBank/DDBJ databases">
        <title>Diversity of trophic interactions inside an arsenic-rich microbial ecosystem.</title>
        <authorList>
            <person name="Bertin P.N."/>
            <person name="Heinrich-Salmeron A."/>
            <person name="Pelletier E."/>
            <person name="Goulhen-Chollet F."/>
            <person name="Arsene-Ploetze F."/>
            <person name="Gallien S."/>
            <person name="Calteau A."/>
            <person name="Vallenet D."/>
            <person name="Casiot C."/>
            <person name="Chane-Woon-Ming B."/>
            <person name="Giloteaux L."/>
            <person name="Barakat M."/>
            <person name="Bonnefoy V."/>
            <person name="Bruneel O."/>
            <person name="Chandler M."/>
            <person name="Cleiss J."/>
            <person name="Duran R."/>
            <person name="Elbaz-Poulichet F."/>
            <person name="Fonknechten N."/>
            <person name="Lauga B."/>
            <person name="Mornico D."/>
            <person name="Ortet P."/>
            <person name="Schaeffer C."/>
            <person name="Siguier P."/>
            <person name="Alexander Thil Smith A."/>
            <person name="Van Dorsselaer A."/>
            <person name="Weissenbach J."/>
            <person name="Medigue C."/>
            <person name="Le Paslier D."/>
        </authorList>
    </citation>
    <scope>NUCLEOTIDE SEQUENCE</scope>
</reference>
<sequence length="77" mass="8029">MAFASGIQSAPGTMVRLNSSAGQSGWTFRANPQIVSSKIPLAANFTRGVSNSSMLADAWQPSNRGQFPKPCGSKSAL</sequence>
<gene>
    <name evidence="2" type="ORF">CARN3_0326</name>
</gene>
<organism evidence="2">
    <name type="scientific">mine drainage metagenome</name>
    <dbReference type="NCBI Taxonomy" id="410659"/>
    <lineage>
        <taxon>unclassified sequences</taxon>
        <taxon>metagenomes</taxon>
        <taxon>ecological metagenomes</taxon>
    </lineage>
</organism>
<protein>
    <submittedName>
        <fullName evidence="2">Uncharacterized protein</fullName>
    </submittedName>
</protein>